<evidence type="ECO:0000256" key="2">
    <source>
        <dbReference type="ARBA" id="ARBA00022801"/>
    </source>
</evidence>
<organism evidence="6 7">
    <name type="scientific">Tibeticola sediminis</name>
    <dbReference type="NCBI Taxonomy" id="1917811"/>
    <lineage>
        <taxon>Bacteria</taxon>
        <taxon>Pseudomonadati</taxon>
        <taxon>Pseudomonadota</taxon>
        <taxon>Betaproteobacteria</taxon>
        <taxon>Burkholderiales</taxon>
        <taxon>Comamonadaceae</taxon>
        <taxon>Tibeticola</taxon>
    </lineage>
</organism>
<keyword evidence="7" id="KW-1185">Reference proteome</keyword>
<dbReference type="GO" id="GO:0005980">
    <property type="term" value="P:glycogen catabolic process"/>
    <property type="evidence" value="ECO:0007669"/>
    <property type="project" value="InterPro"/>
</dbReference>
<dbReference type="OrthoDB" id="9800174at2"/>
<dbReference type="Proteomes" id="UP000272193">
    <property type="component" value="Unassembled WGS sequence"/>
</dbReference>
<dbReference type="InterPro" id="IPR011837">
    <property type="entry name" value="Glycogen_debranch_GlgX"/>
</dbReference>
<dbReference type="Pfam" id="PF02922">
    <property type="entry name" value="CBM_48"/>
    <property type="match status" value="1"/>
</dbReference>
<evidence type="ECO:0000256" key="1">
    <source>
        <dbReference type="ARBA" id="ARBA00008061"/>
    </source>
</evidence>
<dbReference type="CDD" id="cd02856">
    <property type="entry name" value="E_set_GDE_Isoamylase_N"/>
    <property type="match status" value="1"/>
</dbReference>
<evidence type="ECO:0000256" key="3">
    <source>
        <dbReference type="ARBA" id="ARBA00023295"/>
    </source>
</evidence>
<evidence type="ECO:0000256" key="4">
    <source>
        <dbReference type="SAM" id="MobiDB-lite"/>
    </source>
</evidence>
<gene>
    <name evidence="6" type="ORF">EDC62_1979</name>
</gene>
<dbReference type="InterPro" id="IPR014756">
    <property type="entry name" value="Ig_E-set"/>
</dbReference>
<dbReference type="PANTHER" id="PTHR43002">
    <property type="entry name" value="GLYCOGEN DEBRANCHING ENZYME"/>
    <property type="match status" value="1"/>
</dbReference>
<comment type="caution">
    <text evidence="6">The sequence shown here is derived from an EMBL/GenBank/DDBJ whole genome shotgun (WGS) entry which is preliminary data.</text>
</comment>
<dbReference type="SUPFAM" id="SSF51011">
    <property type="entry name" value="Glycosyl hydrolase domain"/>
    <property type="match status" value="1"/>
</dbReference>
<comment type="similarity">
    <text evidence="1">Belongs to the glycosyl hydrolase 13 family.</text>
</comment>
<dbReference type="InterPro" id="IPR013783">
    <property type="entry name" value="Ig-like_fold"/>
</dbReference>
<sequence>MNPRALDRLSEPGKPWPMGVTPRTVAGQEGVNAVVFAPHAHAVMVCVFDAEGHREIERWHLRCHGDGLWCGWIPGHGAGMLYGLRADGPWKPEQGHRYNPHRLLIDPWARALVGSTSALALECDDPQGRGFPPLPRDNADRVPKARVIDLEQELCRARSIAARPWVPWSHTVLYEVHVKSATALHPDLEPELRGTWLGLASKPMLEHYRKLGITSLCLLPVQLHLDERHLIERGMSNLWGYNTLNYFVPDPRFATLHARGERHDDQRIRDEFRQMVDGLHREGIEVILDVVYNHTAEGGATGPTLSWRGLDHAAWYALDEHGHPMNFSGCGNTLNLGEPHAVQLVMDSLRWWAEAFGVDGFRFDLAVSLGRDPRLDWRFHPAHALFTAMAQDPVLAPLKHIAEPWDLGPDGYRLGQFLPGWHEWNDRFRDTVRAWWLGHECTRGELARRLAGSSDRFEHDGRLPLASINLITAHDGFTLADLTSYRHKHNEVNGEDNRDGADANFSANAGVEGPSEDPTVLERRQQWRRALLSTLFCAQGVPQLLAGDEIGHSQRGNNNAYCQDNPISWIDWARGDADLCSFVAALTALRRELPALRHPLWFSGQWSEADLPPDIEWRTAQGYPPGVDEWEQPDSRILACVITVGEPGGLPRERVMTIFHAGSEPACVRLPEGMWHTVLDSRIGARFPRPASPDAPTAGPPGERGWTEVVPPCLKILVQPLPSGDPSP</sequence>
<dbReference type="SUPFAM" id="SSF81296">
    <property type="entry name" value="E set domains"/>
    <property type="match status" value="1"/>
</dbReference>
<dbReference type="InterPro" id="IPR044505">
    <property type="entry name" value="GlgX_Isoamylase_N_E_set"/>
</dbReference>
<dbReference type="InterPro" id="IPR013780">
    <property type="entry name" value="Glyco_hydro_b"/>
</dbReference>
<feature type="region of interest" description="Disordered" evidence="4">
    <location>
        <begin position="688"/>
        <end position="708"/>
    </location>
</feature>
<accession>A0A3N4UEL6</accession>
<dbReference type="AlphaFoldDB" id="A0A3N4UEL6"/>
<protein>
    <submittedName>
        <fullName evidence="6">Glycogen operon protein</fullName>
    </submittedName>
</protein>
<dbReference type="SMART" id="SM00642">
    <property type="entry name" value="Aamy"/>
    <property type="match status" value="1"/>
</dbReference>
<reference evidence="6 7" key="1">
    <citation type="submission" date="2018-11" db="EMBL/GenBank/DDBJ databases">
        <title>Genomic Encyclopedia of Type Strains, Phase IV (KMG-IV): sequencing the most valuable type-strain genomes for metagenomic binning, comparative biology and taxonomic classification.</title>
        <authorList>
            <person name="Goeker M."/>
        </authorList>
    </citation>
    <scope>NUCLEOTIDE SEQUENCE [LARGE SCALE GENOMIC DNA]</scope>
    <source>
        <strain evidence="6 7">DSM 101684</strain>
    </source>
</reference>
<dbReference type="EMBL" id="RKQL01000004">
    <property type="protein sequence ID" value="RPE66905.1"/>
    <property type="molecule type" value="Genomic_DNA"/>
</dbReference>
<evidence type="ECO:0000313" key="6">
    <source>
        <dbReference type="EMBL" id="RPE66905.1"/>
    </source>
</evidence>
<feature type="domain" description="Glycosyl hydrolase family 13 catalytic" evidence="5">
    <location>
        <begin position="175"/>
        <end position="590"/>
    </location>
</feature>
<dbReference type="RefSeq" id="WP_124223158.1">
    <property type="nucleotide sequence ID" value="NZ_RKQL01000004.1"/>
</dbReference>
<dbReference type="NCBIfam" id="TIGR02100">
    <property type="entry name" value="glgX_debranch"/>
    <property type="match status" value="1"/>
</dbReference>
<dbReference type="SUPFAM" id="SSF51445">
    <property type="entry name" value="(Trans)glycosidases"/>
    <property type="match status" value="1"/>
</dbReference>
<feature type="compositionally biased region" description="Basic and acidic residues" evidence="4">
    <location>
        <begin position="491"/>
        <end position="501"/>
    </location>
</feature>
<proteinExistence type="inferred from homology"/>
<dbReference type="InterPro" id="IPR004193">
    <property type="entry name" value="Glyco_hydro_13_N"/>
</dbReference>
<keyword evidence="3" id="KW-0326">Glycosidase</keyword>
<dbReference type="Gene3D" id="2.60.40.10">
    <property type="entry name" value="Immunoglobulins"/>
    <property type="match status" value="1"/>
</dbReference>
<dbReference type="Gene3D" id="3.20.20.80">
    <property type="entry name" value="Glycosidases"/>
    <property type="match status" value="1"/>
</dbReference>
<dbReference type="InterPro" id="IPR006047">
    <property type="entry name" value="GH13_cat_dom"/>
</dbReference>
<dbReference type="GO" id="GO:0004135">
    <property type="term" value="F:amylo-alpha-1,6-glucosidase activity"/>
    <property type="evidence" value="ECO:0007669"/>
    <property type="project" value="InterPro"/>
</dbReference>
<evidence type="ECO:0000259" key="5">
    <source>
        <dbReference type="SMART" id="SM00642"/>
    </source>
</evidence>
<evidence type="ECO:0000313" key="7">
    <source>
        <dbReference type="Proteomes" id="UP000272193"/>
    </source>
</evidence>
<dbReference type="CDD" id="cd11326">
    <property type="entry name" value="AmyAc_Glg_debranch"/>
    <property type="match status" value="1"/>
</dbReference>
<name>A0A3N4UEL6_9BURK</name>
<feature type="region of interest" description="Disordered" evidence="4">
    <location>
        <begin position="491"/>
        <end position="518"/>
    </location>
</feature>
<dbReference type="InterPro" id="IPR017853">
    <property type="entry name" value="GH"/>
</dbReference>
<keyword evidence="2" id="KW-0378">Hydrolase</keyword>
<dbReference type="Gene3D" id="2.60.40.1180">
    <property type="entry name" value="Golgi alpha-mannosidase II"/>
    <property type="match status" value="1"/>
</dbReference>